<dbReference type="Gene3D" id="3.30.70.100">
    <property type="match status" value="1"/>
</dbReference>
<dbReference type="AlphaFoldDB" id="A0ABD0TYJ5"/>
<dbReference type="PANTHER" id="PTHR46371">
    <property type="entry name" value="OS04G0464100 PROTEIN"/>
    <property type="match status" value="1"/>
</dbReference>
<evidence type="ECO:0000313" key="4">
    <source>
        <dbReference type="Proteomes" id="UP001552299"/>
    </source>
</evidence>
<organism evidence="3 4">
    <name type="scientific">Dendrobium thyrsiflorum</name>
    <name type="common">Pinecone-like raceme dendrobium</name>
    <name type="synonym">Orchid</name>
    <dbReference type="NCBI Taxonomy" id="117978"/>
    <lineage>
        <taxon>Eukaryota</taxon>
        <taxon>Viridiplantae</taxon>
        <taxon>Streptophyta</taxon>
        <taxon>Embryophyta</taxon>
        <taxon>Tracheophyta</taxon>
        <taxon>Spermatophyta</taxon>
        <taxon>Magnoliopsida</taxon>
        <taxon>Liliopsida</taxon>
        <taxon>Asparagales</taxon>
        <taxon>Orchidaceae</taxon>
        <taxon>Epidendroideae</taxon>
        <taxon>Malaxideae</taxon>
        <taxon>Dendrobiinae</taxon>
        <taxon>Dendrobium</taxon>
    </lineage>
</organism>
<reference evidence="3 4" key="1">
    <citation type="journal article" date="2024" name="Plant Biotechnol. J.">
        <title>Dendrobium thyrsiflorum genome and its molecular insights into genes involved in important horticultural traits.</title>
        <authorList>
            <person name="Chen B."/>
            <person name="Wang J.Y."/>
            <person name="Zheng P.J."/>
            <person name="Li K.L."/>
            <person name="Liang Y.M."/>
            <person name="Chen X.F."/>
            <person name="Zhang C."/>
            <person name="Zhao X."/>
            <person name="He X."/>
            <person name="Zhang G.Q."/>
            <person name="Liu Z.J."/>
            <person name="Xu Q."/>
        </authorList>
    </citation>
    <scope>NUCLEOTIDE SEQUENCE [LARGE SCALE GENOMIC DNA]</scope>
    <source>
        <strain evidence="3">GZMU011</strain>
    </source>
</reference>
<keyword evidence="1" id="KW-0175">Coiled coil</keyword>
<feature type="coiled-coil region" evidence="1">
    <location>
        <begin position="199"/>
        <end position="226"/>
    </location>
</feature>
<proteinExistence type="predicted"/>
<protein>
    <submittedName>
        <fullName evidence="3">Uncharacterized protein</fullName>
    </submittedName>
</protein>
<gene>
    <name evidence="3" type="ORF">M5K25_026840</name>
</gene>
<evidence type="ECO:0000313" key="3">
    <source>
        <dbReference type="EMBL" id="KAL0904703.1"/>
    </source>
</evidence>
<name>A0ABD0TYJ5_DENTH</name>
<dbReference type="Proteomes" id="UP001552299">
    <property type="component" value="Unassembled WGS sequence"/>
</dbReference>
<accession>A0ABD0TYJ5</accession>
<comment type="caution">
    <text evidence="3">The sequence shown here is derived from an EMBL/GenBank/DDBJ whole genome shotgun (WGS) entry which is preliminary data.</text>
</comment>
<keyword evidence="4" id="KW-1185">Reference proteome</keyword>
<dbReference type="EMBL" id="JANQDX010000019">
    <property type="protein sequence ID" value="KAL0904703.1"/>
    <property type="molecule type" value="Genomic_DNA"/>
</dbReference>
<feature type="region of interest" description="Disordered" evidence="2">
    <location>
        <begin position="239"/>
        <end position="260"/>
    </location>
</feature>
<evidence type="ECO:0000256" key="2">
    <source>
        <dbReference type="SAM" id="MobiDB-lite"/>
    </source>
</evidence>
<evidence type="ECO:0000256" key="1">
    <source>
        <dbReference type="SAM" id="Coils"/>
    </source>
</evidence>
<dbReference type="InterPro" id="IPR044296">
    <property type="entry name" value="HIPP46"/>
</dbReference>
<sequence length="260" mass="29175">MFTSSNDVRRLKKGVRTAVSQPGVISVSLCHKEITVVGEGIDSVLLAKMLRKKLGDVEILTVCPILKEKIENYKKPESSLPYDYDHTVGALVAQPRYNNSDNVQDRLLLWRFNHTQTDGSLSSEEAKQKWKLACKILAEKGLIPEDENIEENERAFKAVMESEHPNSMVYEDFAMTFSNRFSNNASRVGAESGNNKTELARLVEEMSEQSKELLSLKNAMNQLMALMQQQCQVSQACLPSTSDAGKKNTGAWEDEIVEEL</sequence>